<sequence length="203" mass="22541">MRIAIPVNQDVVAGHFSQAEHFECWDSLKGRFALFDNPALQGNCAGHRQIVEQCVAMGVDAIIVRNIGQRMLDRLLKHSLTVWQLKQRCHLSELTSQLATVDAIAAQMTDASQGRESKRQGHEEQGHQCCHKDGQHSEECQHNHQDGEHGEGCHHGHQDGEHGEGCHHGHQDGEHGEGCHHNHDTTATSSTAKGHHHCCRRGQ</sequence>
<feature type="domain" description="Dinitrogenase iron-molybdenum cofactor biosynthesis" evidence="3">
    <location>
        <begin position="10"/>
        <end position="84"/>
    </location>
</feature>
<evidence type="ECO:0000259" key="3">
    <source>
        <dbReference type="Pfam" id="PF02579"/>
    </source>
</evidence>
<proteinExistence type="predicted"/>
<keyword evidence="1" id="KW-0535">Nitrogen fixation</keyword>
<evidence type="ECO:0000313" key="4">
    <source>
        <dbReference type="EMBL" id="MFM2483596.1"/>
    </source>
</evidence>
<reference evidence="4 5" key="1">
    <citation type="journal article" date="2013" name="Int. J. Syst. Evol. Microbiol.">
        <title>Celerinatantimonas yamalensis sp. nov., a cold-adapted diazotrophic bacterium from a cold permafrost brine.</title>
        <authorList>
            <person name="Shcherbakova V."/>
            <person name="Chuvilskaya N."/>
            <person name="Rivkina E."/>
            <person name="Demidov N."/>
            <person name="Uchaeva V."/>
            <person name="Suetin S."/>
            <person name="Suzina N."/>
            <person name="Gilichinsky D."/>
        </authorList>
    </citation>
    <scope>NUCLEOTIDE SEQUENCE [LARGE SCALE GENOMIC DNA]</scope>
    <source>
        <strain evidence="4 5">C7</strain>
    </source>
</reference>
<dbReference type="InterPro" id="IPR003731">
    <property type="entry name" value="Di-Nase_FeMo-co_biosynth"/>
</dbReference>
<dbReference type="SUPFAM" id="SSF53146">
    <property type="entry name" value="Nitrogenase accessory factor-like"/>
    <property type="match status" value="1"/>
</dbReference>
<comment type="caution">
    <text evidence="4">The sequence shown here is derived from an EMBL/GenBank/DDBJ whole genome shotgun (WGS) entry which is preliminary data.</text>
</comment>
<feature type="compositionally biased region" description="Basic and acidic residues" evidence="2">
    <location>
        <begin position="113"/>
        <end position="184"/>
    </location>
</feature>
<keyword evidence="5" id="KW-1185">Reference proteome</keyword>
<protein>
    <submittedName>
        <fullName evidence="4">NifB/NifX family molybdenum-iron cluster-binding protein</fullName>
    </submittedName>
</protein>
<gene>
    <name evidence="4" type="ORF">ABUE30_00635</name>
</gene>
<feature type="compositionally biased region" description="Basic residues" evidence="2">
    <location>
        <begin position="193"/>
        <end position="203"/>
    </location>
</feature>
<dbReference type="Gene3D" id="3.30.420.130">
    <property type="entry name" value="Dinitrogenase iron-molybdenum cofactor biosynthesis domain"/>
    <property type="match status" value="1"/>
</dbReference>
<accession>A0ABW9G1I2</accession>
<feature type="region of interest" description="Disordered" evidence="2">
    <location>
        <begin position="109"/>
        <end position="203"/>
    </location>
</feature>
<dbReference type="RefSeq" id="WP_408621707.1">
    <property type="nucleotide sequence ID" value="NZ_JBEQCT010000001.1"/>
</dbReference>
<organism evidence="4 5">
    <name type="scientific">Celerinatantimonas yamalensis</name>
    <dbReference type="NCBI Taxonomy" id="559956"/>
    <lineage>
        <taxon>Bacteria</taxon>
        <taxon>Pseudomonadati</taxon>
        <taxon>Pseudomonadota</taxon>
        <taxon>Gammaproteobacteria</taxon>
        <taxon>Celerinatantimonadaceae</taxon>
        <taxon>Celerinatantimonas</taxon>
    </lineage>
</organism>
<evidence type="ECO:0000256" key="2">
    <source>
        <dbReference type="SAM" id="MobiDB-lite"/>
    </source>
</evidence>
<dbReference type="EMBL" id="JBEQCT010000001">
    <property type="protein sequence ID" value="MFM2483596.1"/>
    <property type="molecule type" value="Genomic_DNA"/>
</dbReference>
<dbReference type="InterPro" id="IPR036105">
    <property type="entry name" value="DiNase_FeMo-co_biosyn_sf"/>
</dbReference>
<dbReference type="Pfam" id="PF02579">
    <property type="entry name" value="Nitro_FeMo-Co"/>
    <property type="match status" value="1"/>
</dbReference>
<evidence type="ECO:0000313" key="5">
    <source>
        <dbReference type="Proteomes" id="UP001629953"/>
    </source>
</evidence>
<dbReference type="Proteomes" id="UP001629953">
    <property type="component" value="Unassembled WGS sequence"/>
</dbReference>
<name>A0ABW9G1I2_9GAMM</name>
<evidence type="ECO:0000256" key="1">
    <source>
        <dbReference type="ARBA" id="ARBA00023231"/>
    </source>
</evidence>